<dbReference type="SUPFAM" id="SSF56300">
    <property type="entry name" value="Metallo-dependent phosphatases"/>
    <property type="match status" value="1"/>
</dbReference>
<dbReference type="InterPro" id="IPR050341">
    <property type="entry name" value="PP1_catalytic_subunit"/>
</dbReference>
<comment type="cofactor">
    <cofactor evidence="1">
        <name>Mn(2+)</name>
        <dbReference type="ChEBI" id="CHEBI:29035"/>
    </cofactor>
</comment>
<dbReference type="Proteomes" id="UP001177023">
    <property type="component" value="Unassembled WGS sequence"/>
</dbReference>
<dbReference type="GO" id="GO:0005737">
    <property type="term" value="C:cytoplasm"/>
    <property type="evidence" value="ECO:0007669"/>
    <property type="project" value="TreeGrafter"/>
</dbReference>
<organism evidence="11 12">
    <name type="scientific">Mesorhabditis spiculigera</name>
    <dbReference type="NCBI Taxonomy" id="96644"/>
    <lineage>
        <taxon>Eukaryota</taxon>
        <taxon>Metazoa</taxon>
        <taxon>Ecdysozoa</taxon>
        <taxon>Nematoda</taxon>
        <taxon>Chromadorea</taxon>
        <taxon>Rhabditida</taxon>
        <taxon>Rhabditina</taxon>
        <taxon>Rhabditomorpha</taxon>
        <taxon>Rhabditoidea</taxon>
        <taxon>Rhabditidae</taxon>
        <taxon>Mesorhabditinae</taxon>
        <taxon>Mesorhabditis</taxon>
    </lineage>
</organism>
<dbReference type="Pfam" id="PF00149">
    <property type="entry name" value="Metallophos"/>
    <property type="match status" value="1"/>
</dbReference>
<dbReference type="EMBL" id="CATQJA010000655">
    <property type="protein sequence ID" value="CAJ0562649.1"/>
    <property type="molecule type" value="Genomic_DNA"/>
</dbReference>
<keyword evidence="5" id="KW-0464">Manganese</keyword>
<keyword evidence="9" id="KW-0812">Transmembrane</keyword>
<dbReference type="GO" id="GO:0004722">
    <property type="term" value="F:protein serine/threonine phosphatase activity"/>
    <property type="evidence" value="ECO:0007669"/>
    <property type="project" value="UniProtKB-EC"/>
</dbReference>
<evidence type="ECO:0000256" key="9">
    <source>
        <dbReference type="SAM" id="Phobius"/>
    </source>
</evidence>
<keyword evidence="3 8" id="KW-0378">Hydrolase</keyword>
<keyword evidence="9" id="KW-1133">Transmembrane helix</keyword>
<evidence type="ECO:0000259" key="10">
    <source>
        <dbReference type="PROSITE" id="PS00125"/>
    </source>
</evidence>
<dbReference type="EC" id="3.1.3.16" evidence="8"/>
<dbReference type="AlphaFoldDB" id="A0AA36C840"/>
<dbReference type="InterPro" id="IPR004843">
    <property type="entry name" value="Calcineurin-like_PHP"/>
</dbReference>
<proteinExistence type="inferred from homology"/>
<evidence type="ECO:0000256" key="5">
    <source>
        <dbReference type="ARBA" id="ARBA00023211"/>
    </source>
</evidence>
<feature type="non-terminal residue" evidence="11">
    <location>
        <position position="442"/>
    </location>
</feature>
<feature type="domain" description="Serine/threonine specific protein phosphatases" evidence="10">
    <location>
        <begin position="225"/>
        <end position="230"/>
    </location>
</feature>
<sequence length="442" mass="49137">MLNCDKNIFVLFRNGDKSGLSIKAPLCQGINDTRICTNRYGSTTAPPPTVATTSPDLLSSGIIIIGIVAGAAVILLLLIIGIEPRFFFTTVDYNAATAKDPRVVALEITKKFGGEGWLSEGDKLPSYAPHPDDLRSLCVNLTPIVTAERGVARPKGKTLVVGDIHGNFNELWRIIHAWRSDVTGGGPDQSIVFLGNIISGAPRALECFTMILAYKVLFPDQVFLIRGNHEDLDYIRPFGERVANRYYAREVFDMLHHFFKILPSAGLIDERILCMHGLMSLDLTPELLREGWEVSEKPTPYDDMTKHLRWNEPAKDVDGYAPNPYRDFGQQCGVKAIEEAMESFNVQFIIRGQQMMPNGVQSFDRLRLVTVFSSSFYGGNKNLGAILYVDPEKNAIKPIFILNINDDISTQEELDRKLDAGWAIDGYAVPPPKKDANDKKSS</sequence>
<comment type="catalytic activity">
    <reaction evidence="6">
        <text>O-phospho-L-seryl-[protein] + H2O = L-seryl-[protein] + phosphate</text>
        <dbReference type="Rhea" id="RHEA:20629"/>
        <dbReference type="Rhea" id="RHEA-COMP:9863"/>
        <dbReference type="Rhea" id="RHEA-COMP:11604"/>
        <dbReference type="ChEBI" id="CHEBI:15377"/>
        <dbReference type="ChEBI" id="CHEBI:29999"/>
        <dbReference type="ChEBI" id="CHEBI:43474"/>
        <dbReference type="ChEBI" id="CHEBI:83421"/>
        <dbReference type="EC" id="3.1.3.16"/>
    </reaction>
</comment>
<feature type="transmembrane region" description="Helical" evidence="9">
    <location>
        <begin position="57"/>
        <end position="80"/>
    </location>
</feature>
<dbReference type="PANTHER" id="PTHR11668">
    <property type="entry name" value="SERINE/THREONINE PROTEIN PHOSPHATASE"/>
    <property type="match status" value="1"/>
</dbReference>
<evidence type="ECO:0000256" key="4">
    <source>
        <dbReference type="ARBA" id="ARBA00022912"/>
    </source>
</evidence>
<dbReference type="PANTHER" id="PTHR11668:SF300">
    <property type="entry name" value="SERINE_THREONINE-PROTEIN PHOSPHATASE"/>
    <property type="match status" value="1"/>
</dbReference>
<evidence type="ECO:0000256" key="8">
    <source>
        <dbReference type="RuleBase" id="RU004273"/>
    </source>
</evidence>
<dbReference type="SMART" id="SM00156">
    <property type="entry name" value="PP2Ac"/>
    <property type="match status" value="1"/>
</dbReference>
<dbReference type="InterPro" id="IPR029052">
    <property type="entry name" value="Metallo-depent_PP-like"/>
</dbReference>
<evidence type="ECO:0000256" key="7">
    <source>
        <dbReference type="ARBA" id="ARBA00048336"/>
    </source>
</evidence>
<protein>
    <recommendedName>
        <fullName evidence="8">Serine/threonine-protein phosphatase</fullName>
        <ecNumber evidence="8">3.1.3.16</ecNumber>
    </recommendedName>
</protein>
<reference evidence="11" key="1">
    <citation type="submission" date="2023-06" db="EMBL/GenBank/DDBJ databases">
        <authorList>
            <person name="Delattre M."/>
        </authorList>
    </citation>
    <scope>NUCLEOTIDE SEQUENCE</scope>
    <source>
        <strain evidence="11">AF72</strain>
    </source>
</reference>
<dbReference type="InterPro" id="IPR006186">
    <property type="entry name" value="Ser/Thr-sp_prot-phosphatase"/>
</dbReference>
<evidence type="ECO:0000256" key="1">
    <source>
        <dbReference type="ARBA" id="ARBA00001936"/>
    </source>
</evidence>
<keyword evidence="9" id="KW-0472">Membrane</keyword>
<name>A0AA36C840_9BILA</name>
<comment type="similarity">
    <text evidence="8">Belongs to the PPP phosphatase family.</text>
</comment>
<evidence type="ECO:0000313" key="12">
    <source>
        <dbReference type="Proteomes" id="UP001177023"/>
    </source>
</evidence>
<keyword evidence="2" id="KW-0479">Metal-binding</keyword>
<dbReference type="GO" id="GO:0046872">
    <property type="term" value="F:metal ion binding"/>
    <property type="evidence" value="ECO:0007669"/>
    <property type="project" value="UniProtKB-KW"/>
</dbReference>
<comment type="caution">
    <text evidence="11">The sequence shown here is derived from an EMBL/GenBank/DDBJ whole genome shotgun (WGS) entry which is preliminary data.</text>
</comment>
<comment type="catalytic activity">
    <reaction evidence="7 8">
        <text>O-phospho-L-threonyl-[protein] + H2O = L-threonyl-[protein] + phosphate</text>
        <dbReference type="Rhea" id="RHEA:47004"/>
        <dbReference type="Rhea" id="RHEA-COMP:11060"/>
        <dbReference type="Rhea" id="RHEA-COMP:11605"/>
        <dbReference type="ChEBI" id="CHEBI:15377"/>
        <dbReference type="ChEBI" id="CHEBI:30013"/>
        <dbReference type="ChEBI" id="CHEBI:43474"/>
        <dbReference type="ChEBI" id="CHEBI:61977"/>
        <dbReference type="EC" id="3.1.3.16"/>
    </reaction>
</comment>
<evidence type="ECO:0000256" key="6">
    <source>
        <dbReference type="ARBA" id="ARBA00047761"/>
    </source>
</evidence>
<dbReference type="Gene3D" id="3.60.21.10">
    <property type="match status" value="1"/>
</dbReference>
<accession>A0AA36C840</accession>
<evidence type="ECO:0000256" key="2">
    <source>
        <dbReference type="ARBA" id="ARBA00022723"/>
    </source>
</evidence>
<gene>
    <name evidence="11" type="ORF">MSPICULIGERA_LOCUS2190</name>
</gene>
<keyword evidence="4" id="KW-0904">Protein phosphatase</keyword>
<dbReference type="PROSITE" id="PS00125">
    <property type="entry name" value="SER_THR_PHOSPHATASE"/>
    <property type="match status" value="1"/>
</dbReference>
<dbReference type="CDD" id="cd00144">
    <property type="entry name" value="MPP_PPP_family"/>
    <property type="match status" value="1"/>
</dbReference>
<dbReference type="GO" id="GO:0005634">
    <property type="term" value="C:nucleus"/>
    <property type="evidence" value="ECO:0007669"/>
    <property type="project" value="TreeGrafter"/>
</dbReference>
<dbReference type="PRINTS" id="PR00114">
    <property type="entry name" value="STPHPHTASE"/>
</dbReference>
<keyword evidence="12" id="KW-1185">Reference proteome</keyword>
<evidence type="ECO:0000256" key="3">
    <source>
        <dbReference type="ARBA" id="ARBA00022801"/>
    </source>
</evidence>
<evidence type="ECO:0000313" key="11">
    <source>
        <dbReference type="EMBL" id="CAJ0562649.1"/>
    </source>
</evidence>